<evidence type="ECO:0000256" key="2">
    <source>
        <dbReference type="ARBA" id="ARBA00023141"/>
    </source>
</evidence>
<comment type="caution">
    <text evidence="6">The sequence shown here is derived from an EMBL/GenBank/DDBJ whole genome shotgun (WGS) entry which is preliminary data.</text>
</comment>
<reference evidence="6 7" key="1">
    <citation type="journal article" date="2015" name="Genome Announc.">
        <title>Expanding the biotechnology potential of lactobacilli through comparative genomics of 213 strains and associated genera.</title>
        <authorList>
            <person name="Sun Z."/>
            <person name="Harris H.M."/>
            <person name="McCann A."/>
            <person name="Guo C."/>
            <person name="Argimon S."/>
            <person name="Zhang W."/>
            <person name="Yang X."/>
            <person name="Jeffery I.B."/>
            <person name="Cooney J.C."/>
            <person name="Kagawa T.F."/>
            <person name="Liu W."/>
            <person name="Song Y."/>
            <person name="Salvetti E."/>
            <person name="Wrobel A."/>
            <person name="Rasinkangas P."/>
            <person name="Parkhill J."/>
            <person name="Rea M.C."/>
            <person name="O'Sullivan O."/>
            <person name="Ritari J."/>
            <person name="Douillard F.P."/>
            <person name="Paul Ross R."/>
            <person name="Yang R."/>
            <person name="Briner A.E."/>
            <person name="Felis G.E."/>
            <person name="de Vos W.M."/>
            <person name="Barrangou R."/>
            <person name="Klaenhammer T.R."/>
            <person name="Caufield P.W."/>
            <person name="Cui Y."/>
            <person name="Zhang H."/>
            <person name="O'Toole P.W."/>
        </authorList>
    </citation>
    <scope>NUCLEOTIDE SEQUENCE [LARGE SCALE GENOMIC DNA]</scope>
    <source>
        <strain evidence="6 7">DSM 19971</strain>
    </source>
</reference>
<dbReference type="EC" id="4.2.1.10" evidence="5"/>
<protein>
    <recommendedName>
        <fullName evidence="5">3-dehydroquinate dehydratase</fullName>
        <shortName evidence="5">3-dehydroquinase</shortName>
        <ecNumber evidence="5">4.2.1.10</ecNumber>
    </recommendedName>
    <alternativeName>
        <fullName evidence="5">Type I DHQase</fullName>
    </alternativeName>
    <alternativeName>
        <fullName evidence="5">Type I dehydroquinase</fullName>
        <shortName evidence="5">DHQ1</shortName>
    </alternativeName>
</protein>
<comment type="function">
    <text evidence="5">Involved in the third step of the chorismate pathway, which leads to the biosynthesis of aromatic amino acids. Catalyzes the cis-dehydration of 3-dehydroquinate (DHQ) and introduces the first double bond of the aromatic ring to yield 3-dehydroshikimate.</text>
</comment>
<dbReference type="FunFam" id="3.20.20.70:FF:000047">
    <property type="entry name" value="3-dehydroquinate dehydratase"/>
    <property type="match status" value="1"/>
</dbReference>
<dbReference type="RefSeq" id="WP_057736409.1">
    <property type="nucleotide sequence ID" value="NZ_AZEG01000006.1"/>
</dbReference>
<sequence length="251" mass="27473">MKTVQIKNLVLGSGRPKVAVPITGKSLEEIAEQAQTIAQQKPDMVEWRIDFFKDVMDKLILQAGAQKLRKILGETALLVTFRTQAEGGELALDDDGYFKLIHEVIQEKIGDAVDLERYHDEGKIKELVGAAHENEIIIIMSNHDFEKTPSKQEIIERLSSMVALGADIAKIAVMPNSNGDVLTLLQATKEAAEKLSKPLITMSMGNLGKVSRISGEVFGSALTFASVTQASAPGQIELAHLRQELEDLKLS</sequence>
<comment type="similarity">
    <text evidence="5">Belongs to the type-I 3-dehydroquinase family.</text>
</comment>
<feature type="binding site" evidence="5">
    <location>
        <position position="235"/>
    </location>
    <ligand>
        <name>3-dehydroquinate</name>
        <dbReference type="ChEBI" id="CHEBI:32364"/>
    </ligand>
</feature>
<keyword evidence="5" id="KW-0028">Amino-acid biosynthesis</keyword>
<keyword evidence="4 5" id="KW-0704">Schiff base</keyword>
<proteinExistence type="inferred from homology"/>
<comment type="catalytic activity">
    <reaction evidence="1 5">
        <text>3-dehydroquinate = 3-dehydroshikimate + H2O</text>
        <dbReference type="Rhea" id="RHEA:21096"/>
        <dbReference type="ChEBI" id="CHEBI:15377"/>
        <dbReference type="ChEBI" id="CHEBI:16630"/>
        <dbReference type="ChEBI" id="CHEBI:32364"/>
        <dbReference type="EC" id="4.2.1.10"/>
    </reaction>
</comment>
<evidence type="ECO:0000313" key="6">
    <source>
        <dbReference type="EMBL" id="KRL38195.1"/>
    </source>
</evidence>
<name>A0A0R1QA08_9LACO</name>
<comment type="caution">
    <text evidence="5">Lacks conserved residue(s) required for the propagation of feature annotation.</text>
</comment>
<feature type="binding site" evidence="5">
    <location>
        <begin position="46"/>
        <end position="48"/>
    </location>
    <ligand>
        <name>3-dehydroquinate</name>
        <dbReference type="ChEBI" id="CHEBI:32364"/>
    </ligand>
</feature>
<comment type="subunit">
    <text evidence="5">Homodimer.</text>
</comment>
<feature type="active site" description="Proton donor/acceptor" evidence="5">
    <location>
        <position position="143"/>
    </location>
</feature>
<dbReference type="GO" id="GO:0003855">
    <property type="term" value="F:3-dehydroquinate dehydratase activity"/>
    <property type="evidence" value="ECO:0007669"/>
    <property type="project" value="UniProtKB-UniRule"/>
</dbReference>
<evidence type="ECO:0000313" key="7">
    <source>
        <dbReference type="Proteomes" id="UP000051155"/>
    </source>
</evidence>
<feature type="active site" description="Schiff-base intermediate with substrate" evidence="5">
    <location>
        <position position="170"/>
    </location>
</feature>
<dbReference type="CDD" id="cd00502">
    <property type="entry name" value="DHQase_I"/>
    <property type="match status" value="1"/>
</dbReference>
<dbReference type="AlphaFoldDB" id="A0A0R1QA08"/>
<dbReference type="OrthoDB" id="9813659at2"/>
<dbReference type="Proteomes" id="UP000051155">
    <property type="component" value="Unassembled WGS sequence"/>
</dbReference>
<dbReference type="GO" id="GO:0009423">
    <property type="term" value="P:chorismate biosynthetic process"/>
    <property type="evidence" value="ECO:0007669"/>
    <property type="project" value="UniProtKB-UniRule"/>
</dbReference>
<dbReference type="GO" id="GO:0009073">
    <property type="term" value="P:aromatic amino acid family biosynthetic process"/>
    <property type="evidence" value="ECO:0007669"/>
    <property type="project" value="UniProtKB-KW"/>
</dbReference>
<dbReference type="PANTHER" id="PTHR43699">
    <property type="entry name" value="3-DEHYDROQUINATE DEHYDRATASE"/>
    <property type="match status" value="1"/>
</dbReference>
<evidence type="ECO:0000256" key="1">
    <source>
        <dbReference type="ARBA" id="ARBA00001864"/>
    </source>
</evidence>
<comment type="pathway">
    <text evidence="5">Metabolic intermediate biosynthesis; chorismate biosynthesis; chorismate from D-erythrose 4-phosphate and phosphoenolpyruvate: step 3/7.</text>
</comment>
<dbReference type="Gene3D" id="3.20.20.70">
    <property type="entry name" value="Aldolase class I"/>
    <property type="match status" value="1"/>
</dbReference>
<accession>A0A0R1QA08</accession>
<keyword evidence="7" id="KW-1185">Reference proteome</keyword>
<dbReference type="EMBL" id="AZEG01000006">
    <property type="protein sequence ID" value="KRL38195.1"/>
    <property type="molecule type" value="Genomic_DNA"/>
</dbReference>
<dbReference type="GO" id="GO:0008652">
    <property type="term" value="P:amino acid biosynthetic process"/>
    <property type="evidence" value="ECO:0007669"/>
    <property type="project" value="UniProtKB-KW"/>
</dbReference>
<evidence type="ECO:0000256" key="4">
    <source>
        <dbReference type="ARBA" id="ARBA00023270"/>
    </source>
</evidence>
<dbReference type="HAMAP" id="MF_00214">
    <property type="entry name" value="AroD"/>
    <property type="match status" value="1"/>
</dbReference>
<feature type="binding site" evidence="5">
    <location>
        <position position="231"/>
    </location>
    <ligand>
        <name>3-dehydroquinate</name>
        <dbReference type="ChEBI" id="CHEBI:32364"/>
    </ligand>
</feature>
<gene>
    <name evidence="5" type="primary">aroD</name>
    <name evidence="6" type="ORF">FD20_GL002148</name>
</gene>
<dbReference type="InterPro" id="IPR001381">
    <property type="entry name" value="DHquinase_I"/>
</dbReference>
<dbReference type="NCBIfam" id="TIGR01093">
    <property type="entry name" value="aroD"/>
    <property type="match status" value="1"/>
</dbReference>
<dbReference type="SUPFAM" id="SSF51569">
    <property type="entry name" value="Aldolase"/>
    <property type="match status" value="1"/>
</dbReference>
<evidence type="ECO:0000256" key="3">
    <source>
        <dbReference type="ARBA" id="ARBA00023239"/>
    </source>
</evidence>
<organism evidence="6 7">
    <name type="scientific">Liquorilactobacillus uvarum DSM 19971</name>
    <dbReference type="NCBI Taxonomy" id="1423812"/>
    <lineage>
        <taxon>Bacteria</taxon>
        <taxon>Bacillati</taxon>
        <taxon>Bacillota</taxon>
        <taxon>Bacilli</taxon>
        <taxon>Lactobacillales</taxon>
        <taxon>Lactobacillaceae</taxon>
        <taxon>Liquorilactobacillus</taxon>
    </lineage>
</organism>
<feature type="binding site" evidence="5">
    <location>
        <position position="82"/>
    </location>
    <ligand>
        <name>3-dehydroquinate</name>
        <dbReference type="ChEBI" id="CHEBI:32364"/>
    </ligand>
</feature>
<dbReference type="PATRIC" id="fig|1423812.3.peg.2279"/>
<dbReference type="GO" id="GO:0046279">
    <property type="term" value="P:3,4-dihydroxybenzoate biosynthetic process"/>
    <property type="evidence" value="ECO:0007669"/>
    <property type="project" value="TreeGrafter"/>
</dbReference>
<dbReference type="PANTHER" id="PTHR43699:SF1">
    <property type="entry name" value="3-DEHYDROQUINATE DEHYDRATASE"/>
    <property type="match status" value="1"/>
</dbReference>
<dbReference type="Pfam" id="PF01487">
    <property type="entry name" value="DHquinase_I"/>
    <property type="match status" value="1"/>
</dbReference>
<keyword evidence="2 5" id="KW-0057">Aromatic amino acid biosynthesis</keyword>
<dbReference type="UniPathway" id="UPA00053">
    <property type="reaction ID" value="UER00086"/>
</dbReference>
<evidence type="ECO:0000256" key="5">
    <source>
        <dbReference type="HAMAP-Rule" id="MF_00214"/>
    </source>
</evidence>
<dbReference type="InterPro" id="IPR050146">
    <property type="entry name" value="Type-I_3-dehydroquinase"/>
</dbReference>
<keyword evidence="3 5" id="KW-0456">Lyase</keyword>
<dbReference type="InterPro" id="IPR013785">
    <property type="entry name" value="Aldolase_TIM"/>
</dbReference>
<feature type="binding site" evidence="5">
    <location>
        <position position="212"/>
    </location>
    <ligand>
        <name>3-dehydroquinate</name>
        <dbReference type="ChEBI" id="CHEBI:32364"/>
    </ligand>
</feature>
<dbReference type="STRING" id="1423812.FD20_GL002148"/>